<dbReference type="GO" id="GO:0006637">
    <property type="term" value="P:acyl-CoA metabolic process"/>
    <property type="evidence" value="ECO:0007669"/>
    <property type="project" value="TreeGrafter"/>
</dbReference>
<sequence>MFRQIVKTTLGGLLLLSSSVYGAVAYLSIEKDGLVGKFHSHDSTEQRIGVLVLGGSEGGLPEKLAQPIIDAGHPTLALAYFKSTGLPQELEKIPLEYFTTAKSWLQSQRNVVPDKLIVVGWSKGAEAALLLATRDPQISKVVAIAPSSVVWAGILKDWQKVPASSWTERGKALPHVPFKPSGPVNGLRDLYTQSLSNRTDANQADIPVTLIHAQVTLMSGEKDTIWPAPQMAETICNKMNAKRAGRCEHLYYEGLDHLLNYQFIEKDTDMNQLFISKLSGDF</sequence>
<dbReference type="Gene3D" id="3.40.50.1820">
    <property type="entry name" value="alpha/beta hydrolase"/>
    <property type="match status" value="1"/>
</dbReference>
<dbReference type="PANTHER" id="PTHR10824:SF4">
    <property type="entry name" value="ACYL-COENZYME A THIOESTERASE 1-LIKE"/>
    <property type="match status" value="1"/>
</dbReference>
<evidence type="ECO:0000313" key="3">
    <source>
        <dbReference type="Proteomes" id="UP000306719"/>
    </source>
</evidence>
<reference evidence="3" key="2">
    <citation type="submission" date="2019-06" db="EMBL/GenBank/DDBJ databases">
        <title>Co-occurence of chitin degradation, pigmentation and bioactivity in marine Pseudoalteromonas.</title>
        <authorList>
            <person name="Sonnenschein E.C."/>
            <person name="Bech P.K."/>
        </authorList>
    </citation>
    <scope>NUCLEOTIDE SEQUENCE [LARGE SCALE GENOMIC DNA]</scope>
    <source>
        <strain evidence="3">S2599</strain>
    </source>
</reference>
<keyword evidence="2" id="KW-0378">Hydrolase</keyword>
<proteinExistence type="predicted"/>
<dbReference type="SUPFAM" id="SSF53474">
    <property type="entry name" value="alpha/beta-Hydrolases"/>
    <property type="match status" value="1"/>
</dbReference>
<name>A0A5S3WT32_9GAMM</name>
<feature type="domain" description="BAAT/Acyl-CoA thioester hydrolase C-terminal" evidence="1">
    <location>
        <begin position="93"/>
        <end position="260"/>
    </location>
</feature>
<evidence type="ECO:0000259" key="1">
    <source>
        <dbReference type="Pfam" id="PF08840"/>
    </source>
</evidence>
<dbReference type="InterPro" id="IPR029058">
    <property type="entry name" value="AB_hydrolase_fold"/>
</dbReference>
<dbReference type="Pfam" id="PF08840">
    <property type="entry name" value="BAAT_C"/>
    <property type="match status" value="1"/>
</dbReference>
<dbReference type="AlphaFoldDB" id="A0A5S3WT32"/>
<dbReference type="OrthoDB" id="8922993at2"/>
<organism evidence="2 3">
    <name type="scientific">Pseudoalteromonas rubra</name>
    <dbReference type="NCBI Taxonomy" id="43658"/>
    <lineage>
        <taxon>Bacteria</taxon>
        <taxon>Pseudomonadati</taxon>
        <taxon>Pseudomonadota</taxon>
        <taxon>Gammaproteobacteria</taxon>
        <taxon>Alteromonadales</taxon>
        <taxon>Pseudoalteromonadaceae</taxon>
        <taxon>Pseudoalteromonas</taxon>
    </lineage>
</organism>
<dbReference type="EMBL" id="PNCJ01000052">
    <property type="protein sequence ID" value="TMP32053.1"/>
    <property type="molecule type" value="Genomic_DNA"/>
</dbReference>
<comment type="caution">
    <text evidence="2">The sequence shown here is derived from an EMBL/GenBank/DDBJ whole genome shotgun (WGS) entry which is preliminary data.</text>
</comment>
<evidence type="ECO:0000313" key="2">
    <source>
        <dbReference type="EMBL" id="TMP32053.1"/>
    </source>
</evidence>
<gene>
    <name evidence="2" type="ORF">CWB98_21950</name>
</gene>
<dbReference type="Proteomes" id="UP000306719">
    <property type="component" value="Unassembled WGS sequence"/>
</dbReference>
<reference evidence="2 3" key="1">
    <citation type="submission" date="2018-01" db="EMBL/GenBank/DDBJ databases">
        <authorList>
            <person name="Paulsen S."/>
            <person name="Gram L.K."/>
        </authorList>
    </citation>
    <scope>NUCLEOTIDE SEQUENCE [LARGE SCALE GENOMIC DNA]</scope>
    <source>
        <strain evidence="2 3">S2599</strain>
    </source>
</reference>
<dbReference type="GO" id="GO:0006631">
    <property type="term" value="P:fatty acid metabolic process"/>
    <property type="evidence" value="ECO:0007669"/>
    <property type="project" value="TreeGrafter"/>
</dbReference>
<accession>A0A5S3WT32</accession>
<dbReference type="GO" id="GO:0047617">
    <property type="term" value="F:fatty acyl-CoA hydrolase activity"/>
    <property type="evidence" value="ECO:0007669"/>
    <property type="project" value="TreeGrafter"/>
</dbReference>
<dbReference type="PANTHER" id="PTHR10824">
    <property type="entry name" value="ACYL-COENZYME A THIOESTERASE-RELATED"/>
    <property type="match status" value="1"/>
</dbReference>
<dbReference type="InterPro" id="IPR014940">
    <property type="entry name" value="BAAT_C"/>
</dbReference>
<protein>
    <submittedName>
        <fullName evidence="2">Dienelactone hydrolase</fullName>
    </submittedName>
</protein>